<dbReference type="SUPFAM" id="SSF143865">
    <property type="entry name" value="CorA soluble domain-like"/>
    <property type="match status" value="1"/>
</dbReference>
<evidence type="ECO:0000256" key="4">
    <source>
        <dbReference type="ARBA" id="ARBA00022989"/>
    </source>
</evidence>
<feature type="transmembrane region" description="Helical" evidence="6">
    <location>
        <begin position="298"/>
        <end position="318"/>
    </location>
</feature>
<accession>A0ABW5CFG7</accession>
<keyword evidence="8" id="KW-1185">Reference proteome</keyword>
<dbReference type="InterPro" id="IPR045861">
    <property type="entry name" value="CorA_cytoplasmic_dom"/>
</dbReference>
<comment type="similarity">
    <text evidence="2">Belongs to the CorA metal ion transporter (MIT) (TC 1.A.35) family.</text>
</comment>
<dbReference type="RefSeq" id="WP_209736062.1">
    <property type="nucleotide sequence ID" value="NZ_CP072611.1"/>
</dbReference>
<evidence type="ECO:0000313" key="7">
    <source>
        <dbReference type="EMBL" id="MFD2235999.1"/>
    </source>
</evidence>
<proteinExistence type="inferred from homology"/>
<comment type="caution">
    <text evidence="7">The sequence shown here is derived from an EMBL/GenBank/DDBJ whole genome shotgun (WGS) entry which is preliminary data.</text>
</comment>
<keyword evidence="5 6" id="KW-0472">Membrane</keyword>
<gene>
    <name evidence="7" type="ORF">ACFSKQ_00790</name>
</gene>
<protein>
    <submittedName>
        <fullName evidence="7">Magnesium transporter CorA family protein</fullName>
    </submittedName>
</protein>
<evidence type="ECO:0000256" key="5">
    <source>
        <dbReference type="ARBA" id="ARBA00023136"/>
    </source>
</evidence>
<reference evidence="8" key="1">
    <citation type="journal article" date="2019" name="Int. J. Syst. Evol. Microbiol.">
        <title>The Global Catalogue of Microorganisms (GCM) 10K type strain sequencing project: providing services to taxonomists for standard genome sequencing and annotation.</title>
        <authorList>
            <consortium name="The Broad Institute Genomics Platform"/>
            <consortium name="The Broad Institute Genome Sequencing Center for Infectious Disease"/>
            <person name="Wu L."/>
            <person name="Ma J."/>
        </authorList>
    </citation>
    <scope>NUCLEOTIDE SEQUENCE [LARGE SCALE GENOMIC DNA]</scope>
    <source>
        <strain evidence="8">ZS-35-S2</strain>
    </source>
</reference>
<dbReference type="Pfam" id="PF01544">
    <property type="entry name" value="CorA"/>
    <property type="match status" value="1"/>
</dbReference>
<evidence type="ECO:0000256" key="3">
    <source>
        <dbReference type="ARBA" id="ARBA00022692"/>
    </source>
</evidence>
<keyword evidence="3 6" id="KW-0812">Transmembrane</keyword>
<comment type="subcellular location">
    <subcellularLocation>
        <location evidence="1">Membrane</location>
        <topology evidence="1">Multi-pass membrane protein</topology>
    </subcellularLocation>
</comment>
<evidence type="ECO:0000256" key="1">
    <source>
        <dbReference type="ARBA" id="ARBA00004141"/>
    </source>
</evidence>
<keyword evidence="4 6" id="KW-1133">Transmembrane helix</keyword>
<dbReference type="Gene3D" id="1.20.58.340">
    <property type="entry name" value="Magnesium transport protein CorA, transmembrane region"/>
    <property type="match status" value="2"/>
</dbReference>
<sequence>MLTAYAHRNQHLEELAQDDPADPVWIDLIEPSPAESGAVEKRLDLTLPTLADMQEIELSSRLYEEDGARFMTLIALFGLDTDEPVRTPVTFALKNGILVTQRYADIKTFIGYKKRATRSKAGPCDSGGLVMLGLLESMIDRLADALEQIASEIDLLSREVFRNRRGREKAKERDLEGLIGRIGRQGELINMIQESMVSLSRVVTYLSATETDERKVSRESRQRVKMMQRDATSLGEHAIFLSDKITFLLDATLGLITLEQNKIIKIFSIVSVFFMPPTMIASIYGMNFERMPELQWAAGYPYALGLMALFAVLPFLFFKGKGWM</sequence>
<dbReference type="PANTHER" id="PTHR47685">
    <property type="entry name" value="MAGNESIUM TRANSPORT PROTEIN CORA"/>
    <property type="match status" value="1"/>
</dbReference>
<dbReference type="CDD" id="cd12837">
    <property type="entry name" value="EcCorA-like_u1"/>
    <property type="match status" value="1"/>
</dbReference>
<organism evidence="7 8">
    <name type="scientific">Aureimonas populi</name>
    <dbReference type="NCBI Taxonomy" id="1701758"/>
    <lineage>
        <taxon>Bacteria</taxon>
        <taxon>Pseudomonadati</taxon>
        <taxon>Pseudomonadota</taxon>
        <taxon>Alphaproteobacteria</taxon>
        <taxon>Hyphomicrobiales</taxon>
        <taxon>Aurantimonadaceae</taxon>
        <taxon>Aureimonas</taxon>
    </lineage>
</organism>
<dbReference type="InterPro" id="IPR002523">
    <property type="entry name" value="MgTranspt_CorA/ZnTranspt_ZntB"/>
</dbReference>
<dbReference type="InterPro" id="IPR045863">
    <property type="entry name" value="CorA_TM1_TM2"/>
</dbReference>
<feature type="transmembrane region" description="Helical" evidence="6">
    <location>
        <begin position="266"/>
        <end position="286"/>
    </location>
</feature>
<dbReference type="InterPro" id="IPR050829">
    <property type="entry name" value="CorA_MIT"/>
</dbReference>
<dbReference type="Gene3D" id="3.30.460.20">
    <property type="entry name" value="CorA soluble domain-like"/>
    <property type="match status" value="1"/>
</dbReference>
<dbReference type="SUPFAM" id="SSF144083">
    <property type="entry name" value="Magnesium transport protein CorA, transmembrane region"/>
    <property type="match status" value="1"/>
</dbReference>
<evidence type="ECO:0000256" key="2">
    <source>
        <dbReference type="ARBA" id="ARBA00009765"/>
    </source>
</evidence>
<evidence type="ECO:0000256" key="6">
    <source>
        <dbReference type="SAM" id="Phobius"/>
    </source>
</evidence>
<dbReference type="Proteomes" id="UP001597371">
    <property type="component" value="Unassembled WGS sequence"/>
</dbReference>
<dbReference type="EMBL" id="JBHUIJ010000002">
    <property type="protein sequence ID" value="MFD2235999.1"/>
    <property type="molecule type" value="Genomic_DNA"/>
</dbReference>
<dbReference type="PANTHER" id="PTHR47685:SF1">
    <property type="entry name" value="MAGNESIUM TRANSPORT PROTEIN CORA"/>
    <property type="match status" value="1"/>
</dbReference>
<evidence type="ECO:0000313" key="8">
    <source>
        <dbReference type="Proteomes" id="UP001597371"/>
    </source>
</evidence>
<name>A0ABW5CFG7_9HYPH</name>